<sequence>MCNHFRSDKICISTYSISTAIKEPTPATENEFISMLKKFNVFCPRGQGTCPILCISGVVTLTMNFLQTKYKMLITTKLNAGCPFCAKKFFSKDARILISIEIGNRQRLSDPISKCKTITGFRFYLSYINEFYLDSSDFQTRMIRRKKNSILASLPADELSRRVCKTMRKTNIIILSIKTNYKIGPIIVFFIWLSELETKALLNKCHLKAHHERRGNIWKSAYLGILY</sequence>
<evidence type="ECO:0000313" key="2">
    <source>
        <dbReference type="Proteomes" id="UP000019149"/>
    </source>
</evidence>
<organism evidence="1 2">
    <name type="scientific">Echinococcus granulosus</name>
    <name type="common">Hydatid tapeworm</name>
    <dbReference type="NCBI Taxonomy" id="6210"/>
    <lineage>
        <taxon>Eukaryota</taxon>
        <taxon>Metazoa</taxon>
        <taxon>Spiralia</taxon>
        <taxon>Lophotrochozoa</taxon>
        <taxon>Platyhelminthes</taxon>
        <taxon>Cestoda</taxon>
        <taxon>Eucestoda</taxon>
        <taxon>Cyclophyllidea</taxon>
        <taxon>Taeniidae</taxon>
        <taxon>Echinococcus</taxon>
        <taxon>Echinococcus granulosus group</taxon>
    </lineage>
</organism>
<dbReference type="GeneID" id="36340339"/>
<keyword evidence="2" id="KW-1185">Reference proteome</keyword>
<accession>W6UG16</accession>
<dbReference type="EMBL" id="APAU02000030">
    <property type="protein sequence ID" value="EUB60430.1"/>
    <property type="molecule type" value="Genomic_DNA"/>
</dbReference>
<gene>
    <name evidence="1" type="ORF">EGR_04624</name>
</gene>
<proteinExistence type="predicted"/>
<protein>
    <submittedName>
        <fullName evidence="1">Uncharacterized protein</fullName>
    </submittedName>
</protein>
<dbReference type="Proteomes" id="UP000019149">
    <property type="component" value="Unassembled WGS sequence"/>
</dbReference>
<dbReference type="RefSeq" id="XP_024351626.1">
    <property type="nucleotide sequence ID" value="XM_024493873.1"/>
</dbReference>
<reference evidence="1 2" key="1">
    <citation type="journal article" date="2013" name="Nat. Genet.">
        <title>The genome of the hydatid tapeworm Echinococcus granulosus.</title>
        <authorList>
            <person name="Zheng H."/>
            <person name="Zhang W."/>
            <person name="Zhang L."/>
            <person name="Zhang Z."/>
            <person name="Li J."/>
            <person name="Lu G."/>
            <person name="Zhu Y."/>
            <person name="Wang Y."/>
            <person name="Huang Y."/>
            <person name="Liu J."/>
            <person name="Kang H."/>
            <person name="Chen J."/>
            <person name="Wang L."/>
            <person name="Chen A."/>
            <person name="Yu S."/>
            <person name="Gao Z."/>
            <person name="Jin L."/>
            <person name="Gu W."/>
            <person name="Wang Z."/>
            <person name="Zhao L."/>
            <person name="Shi B."/>
            <person name="Wen H."/>
            <person name="Lin R."/>
            <person name="Jones M.K."/>
            <person name="Brejova B."/>
            <person name="Vinar T."/>
            <person name="Zhao G."/>
            <person name="McManus D.P."/>
            <person name="Chen Z."/>
            <person name="Zhou Y."/>
            <person name="Wang S."/>
        </authorList>
    </citation>
    <scope>NUCLEOTIDE SEQUENCE [LARGE SCALE GENOMIC DNA]</scope>
</reference>
<dbReference type="KEGG" id="egl:EGR_04624"/>
<dbReference type="CTD" id="36340339"/>
<evidence type="ECO:0000313" key="1">
    <source>
        <dbReference type="EMBL" id="EUB60430.1"/>
    </source>
</evidence>
<name>W6UG16_ECHGR</name>
<comment type="caution">
    <text evidence="1">The sequence shown here is derived from an EMBL/GenBank/DDBJ whole genome shotgun (WGS) entry which is preliminary data.</text>
</comment>
<dbReference type="AlphaFoldDB" id="W6UG16"/>